<keyword evidence="3" id="KW-0732">Signal</keyword>
<dbReference type="PANTHER" id="PTHR23322">
    <property type="entry name" value="FAS-ASSOCIATED PROTEIN"/>
    <property type="match status" value="1"/>
</dbReference>
<keyword evidence="6" id="KW-1185">Reference proteome</keyword>
<dbReference type="GO" id="GO:0005783">
    <property type="term" value="C:endoplasmic reticulum"/>
    <property type="evidence" value="ECO:0007669"/>
    <property type="project" value="TreeGrafter"/>
</dbReference>
<dbReference type="CDD" id="cd01767">
    <property type="entry name" value="UBX"/>
    <property type="match status" value="1"/>
</dbReference>
<dbReference type="GO" id="GO:0036503">
    <property type="term" value="P:ERAD pathway"/>
    <property type="evidence" value="ECO:0007669"/>
    <property type="project" value="TreeGrafter"/>
</dbReference>
<evidence type="ECO:0000313" key="6">
    <source>
        <dbReference type="Proteomes" id="UP000266861"/>
    </source>
</evidence>
<dbReference type="Proteomes" id="UP000266861">
    <property type="component" value="Unassembled WGS sequence"/>
</dbReference>
<dbReference type="Gene3D" id="3.40.30.10">
    <property type="entry name" value="Glutaredoxin"/>
    <property type="match status" value="1"/>
</dbReference>
<dbReference type="SUPFAM" id="SSF52833">
    <property type="entry name" value="Thioredoxin-like"/>
    <property type="match status" value="1"/>
</dbReference>
<dbReference type="SMART" id="SM00594">
    <property type="entry name" value="UAS"/>
    <property type="match status" value="1"/>
</dbReference>
<evidence type="ECO:0000259" key="4">
    <source>
        <dbReference type="PROSITE" id="PS50033"/>
    </source>
</evidence>
<evidence type="ECO:0000256" key="2">
    <source>
        <dbReference type="SAM" id="Coils"/>
    </source>
</evidence>
<dbReference type="SUPFAM" id="SSF54236">
    <property type="entry name" value="Ubiquitin-like"/>
    <property type="match status" value="1"/>
</dbReference>
<dbReference type="InterPro" id="IPR050730">
    <property type="entry name" value="UBX_domain-protein"/>
</dbReference>
<dbReference type="Gene3D" id="3.10.20.90">
    <property type="entry name" value="Phosphatidylinositol 3-kinase Catalytic Subunit, Chain A, domain 1"/>
    <property type="match status" value="1"/>
</dbReference>
<dbReference type="InterPro" id="IPR001012">
    <property type="entry name" value="UBX_dom"/>
</dbReference>
<feature type="coiled-coil region" evidence="2">
    <location>
        <begin position="221"/>
        <end position="258"/>
    </location>
</feature>
<accession>A0A397JNA9</accession>
<feature type="chain" id="PRO_5017256133" description="UBX domain-containing protein" evidence="3">
    <location>
        <begin position="20"/>
        <end position="382"/>
    </location>
</feature>
<dbReference type="OrthoDB" id="1026733at2759"/>
<evidence type="ECO:0000256" key="3">
    <source>
        <dbReference type="SAM" id="SignalP"/>
    </source>
</evidence>
<dbReference type="GO" id="GO:0043130">
    <property type="term" value="F:ubiquitin binding"/>
    <property type="evidence" value="ECO:0007669"/>
    <property type="project" value="TreeGrafter"/>
</dbReference>
<protein>
    <recommendedName>
        <fullName evidence="4">UBX domain-containing protein</fullName>
    </recommendedName>
</protein>
<dbReference type="InterPro" id="IPR029071">
    <property type="entry name" value="Ubiquitin-like_domsf"/>
</dbReference>
<evidence type="ECO:0000313" key="5">
    <source>
        <dbReference type="EMBL" id="RHZ89137.1"/>
    </source>
</evidence>
<feature type="signal peptide" evidence="3">
    <location>
        <begin position="1"/>
        <end position="19"/>
    </location>
</feature>
<dbReference type="STRING" id="1348612.A0A397JNA9"/>
<dbReference type="AlphaFoldDB" id="A0A397JNA9"/>
<dbReference type="PANTHER" id="PTHR23322:SF1">
    <property type="entry name" value="FAS-ASSOCIATED FACTOR 2"/>
    <property type="match status" value="1"/>
</dbReference>
<organism evidence="5 6">
    <name type="scientific">Diversispora epigaea</name>
    <dbReference type="NCBI Taxonomy" id="1348612"/>
    <lineage>
        <taxon>Eukaryota</taxon>
        <taxon>Fungi</taxon>
        <taxon>Fungi incertae sedis</taxon>
        <taxon>Mucoromycota</taxon>
        <taxon>Glomeromycotina</taxon>
        <taxon>Glomeromycetes</taxon>
        <taxon>Diversisporales</taxon>
        <taxon>Diversisporaceae</taxon>
        <taxon>Diversispora</taxon>
    </lineage>
</organism>
<dbReference type="InterPro" id="IPR036249">
    <property type="entry name" value="Thioredoxin-like_sf"/>
</dbReference>
<name>A0A397JNA9_9GLOM</name>
<dbReference type="EMBL" id="PQFF01000016">
    <property type="protein sequence ID" value="RHZ89137.1"/>
    <property type="molecule type" value="Genomic_DNA"/>
</dbReference>
<dbReference type="Pfam" id="PF00789">
    <property type="entry name" value="UBX"/>
    <property type="match status" value="1"/>
</dbReference>
<gene>
    <name evidence="5" type="ORF">Glove_18g112</name>
</gene>
<feature type="domain" description="UBX" evidence="4">
    <location>
        <begin position="275"/>
        <end position="371"/>
    </location>
</feature>
<sequence length="382" mass="45002">MVLMTIFLACFNLVRNVLQAVLYFIIPRPVISDIQANRTRDSRLTTQFIQNFEEKYGTVHPEFFHGSYSQALDTAKRDFRFFMVILESDEHDDNAKFNRETLTSVDLLTFLQEHEVLVWVGNVKDPEAFQVSDKWRVTTFPFVAIVALQNPPGNMGTSPKMTLVDRIEGLSSPDYIIARLNVQINRYGPVLQRFRFERAERDATRQIREQQDNAYLLSLQADQEKERKVREIAEKQRLEEEKARKKAEERRLYLENRENWRRWALTKLPDEPSRNETNVAMLSFKLSNGDRVVRRFRADDTVEMIYTFVDTYHLRTEINSKTKFVSHPPIDYNHKFEFLLVSPYPRTVHHLSKYKTIKEEGGLWPSANLIVEVTIDDDDDDE</sequence>
<comment type="caution">
    <text evidence="5">The sequence shown here is derived from an EMBL/GenBank/DDBJ whole genome shotgun (WGS) entry which is preliminary data.</text>
</comment>
<dbReference type="InterPro" id="IPR006577">
    <property type="entry name" value="UAS"/>
</dbReference>
<keyword evidence="1 2" id="KW-0175">Coiled coil</keyword>
<proteinExistence type="predicted"/>
<evidence type="ECO:0000256" key="1">
    <source>
        <dbReference type="ARBA" id="ARBA00023054"/>
    </source>
</evidence>
<dbReference type="SMART" id="SM00166">
    <property type="entry name" value="UBX"/>
    <property type="match status" value="1"/>
</dbReference>
<dbReference type="PROSITE" id="PS50033">
    <property type="entry name" value="UBX"/>
    <property type="match status" value="1"/>
</dbReference>
<reference evidence="5 6" key="1">
    <citation type="submission" date="2018-08" db="EMBL/GenBank/DDBJ databases">
        <title>Genome and evolution of the arbuscular mycorrhizal fungus Diversispora epigaea (formerly Glomus versiforme) and its bacterial endosymbionts.</title>
        <authorList>
            <person name="Sun X."/>
            <person name="Fei Z."/>
            <person name="Harrison M."/>
        </authorList>
    </citation>
    <scope>NUCLEOTIDE SEQUENCE [LARGE SCALE GENOMIC DNA]</scope>
    <source>
        <strain evidence="5 6">IT104</strain>
    </source>
</reference>